<sequence>MSHSSNGGVFVGLATAAALVGAGVYAYKVYDPEGSRDTWTRCRTIPPPGRAAAGGGSGAEAEAAEAEAAEEEPPTEEDPLPAEEEEDGPAAPRRGDRGSHKRPV</sequence>
<reference evidence="2 3" key="1">
    <citation type="journal article" date="2018" name="Sci. Rep.">
        <title>Raphidocelis subcapitata (=Pseudokirchneriella subcapitata) provides an insight into genome evolution and environmental adaptations in the Sphaeropleales.</title>
        <authorList>
            <person name="Suzuki S."/>
            <person name="Yamaguchi H."/>
            <person name="Nakajima N."/>
            <person name="Kawachi M."/>
        </authorList>
    </citation>
    <scope>NUCLEOTIDE SEQUENCE [LARGE SCALE GENOMIC DNA]</scope>
    <source>
        <strain evidence="2 3">NIES-35</strain>
    </source>
</reference>
<evidence type="ECO:0000313" key="2">
    <source>
        <dbReference type="EMBL" id="GBF87881.1"/>
    </source>
</evidence>
<proteinExistence type="predicted"/>
<organism evidence="2 3">
    <name type="scientific">Raphidocelis subcapitata</name>
    <dbReference type="NCBI Taxonomy" id="307507"/>
    <lineage>
        <taxon>Eukaryota</taxon>
        <taxon>Viridiplantae</taxon>
        <taxon>Chlorophyta</taxon>
        <taxon>core chlorophytes</taxon>
        <taxon>Chlorophyceae</taxon>
        <taxon>CS clade</taxon>
        <taxon>Sphaeropleales</taxon>
        <taxon>Selenastraceae</taxon>
        <taxon>Raphidocelis</taxon>
    </lineage>
</organism>
<evidence type="ECO:0000256" key="1">
    <source>
        <dbReference type="SAM" id="MobiDB-lite"/>
    </source>
</evidence>
<dbReference type="Proteomes" id="UP000247498">
    <property type="component" value="Unassembled WGS sequence"/>
</dbReference>
<comment type="caution">
    <text evidence="2">The sequence shown here is derived from an EMBL/GenBank/DDBJ whole genome shotgun (WGS) entry which is preliminary data.</text>
</comment>
<keyword evidence="3" id="KW-1185">Reference proteome</keyword>
<dbReference type="AlphaFoldDB" id="A0A2V0NKM2"/>
<feature type="compositionally biased region" description="Acidic residues" evidence="1">
    <location>
        <begin position="62"/>
        <end position="88"/>
    </location>
</feature>
<protein>
    <submittedName>
        <fullName evidence="2">Uncharacterized protein</fullName>
    </submittedName>
</protein>
<evidence type="ECO:0000313" key="3">
    <source>
        <dbReference type="Proteomes" id="UP000247498"/>
    </source>
</evidence>
<feature type="region of interest" description="Disordered" evidence="1">
    <location>
        <begin position="34"/>
        <end position="104"/>
    </location>
</feature>
<dbReference type="InParanoid" id="A0A2V0NKM2"/>
<name>A0A2V0NKM2_9CHLO</name>
<accession>A0A2V0NKM2</accession>
<dbReference type="EMBL" id="BDRX01000002">
    <property type="protein sequence ID" value="GBF87881.1"/>
    <property type="molecule type" value="Genomic_DNA"/>
</dbReference>
<gene>
    <name evidence="2" type="ORF">Rsub_00593</name>
</gene>